<evidence type="ECO:0000313" key="1">
    <source>
        <dbReference type="EMBL" id="KKU20482.1"/>
    </source>
</evidence>
<gene>
    <name evidence="1" type="ORF">UX31_C0039G0012</name>
</gene>
<proteinExistence type="predicted"/>
<dbReference type="EMBL" id="LCLS01000039">
    <property type="protein sequence ID" value="KKU20482.1"/>
    <property type="molecule type" value="Genomic_DNA"/>
</dbReference>
<reference evidence="1 2" key="1">
    <citation type="journal article" date="2015" name="Nature">
        <title>rRNA introns, odd ribosomes, and small enigmatic genomes across a large radiation of phyla.</title>
        <authorList>
            <person name="Brown C.T."/>
            <person name="Hug L.A."/>
            <person name="Thomas B.C."/>
            <person name="Sharon I."/>
            <person name="Castelle C.J."/>
            <person name="Singh A."/>
            <person name="Wilkins M.J."/>
            <person name="Williams K.H."/>
            <person name="Banfield J.F."/>
        </authorList>
    </citation>
    <scope>NUCLEOTIDE SEQUENCE [LARGE SCALE GENOMIC DNA]</scope>
</reference>
<dbReference type="AlphaFoldDB" id="A0A0G1NJE9"/>
<sequence>MMLSGIWEIFEYANGLTQSTEKYSLDVVHDLLSDSLGAILALLIARRFLKSF</sequence>
<comment type="caution">
    <text evidence="1">The sequence shown here is derived from an EMBL/GenBank/DDBJ whole genome shotgun (WGS) entry which is preliminary data.</text>
</comment>
<protein>
    <submittedName>
        <fullName evidence="1">Uncharacterized protein</fullName>
    </submittedName>
</protein>
<accession>A0A0G1NJE9</accession>
<dbReference type="Proteomes" id="UP000034107">
    <property type="component" value="Unassembled WGS sequence"/>
</dbReference>
<evidence type="ECO:0000313" key="2">
    <source>
        <dbReference type="Proteomes" id="UP000034107"/>
    </source>
</evidence>
<name>A0A0G1NJE9_9BACT</name>
<organism evidence="1 2">
    <name type="scientific">Candidatus Nomurabacteria bacterium GW2011_GWA1_46_11</name>
    <dbReference type="NCBI Taxonomy" id="1618732"/>
    <lineage>
        <taxon>Bacteria</taxon>
        <taxon>Candidatus Nomuraibacteriota</taxon>
    </lineage>
</organism>